<dbReference type="AlphaFoldDB" id="A0A6P7GGB6"/>
<dbReference type="EnsemblMetazoa" id="XM_050647978.1">
    <property type="protein sequence ID" value="XP_050503935.1"/>
    <property type="gene ID" value="LOC126882902"/>
</dbReference>
<dbReference type="RefSeq" id="XP_028148774.1">
    <property type="nucleotide sequence ID" value="XM_028292973.1"/>
</dbReference>
<evidence type="ECO:0000256" key="1">
    <source>
        <dbReference type="SAM" id="MobiDB-lite"/>
    </source>
</evidence>
<evidence type="ECO:0000313" key="2">
    <source>
        <dbReference type="EnsemblMetazoa" id="XP_050503935.1"/>
    </source>
</evidence>
<feature type="compositionally biased region" description="Basic residues" evidence="1">
    <location>
        <begin position="80"/>
        <end position="115"/>
    </location>
</feature>
<dbReference type="Proteomes" id="UP001652700">
    <property type="component" value="Unplaced"/>
</dbReference>
<evidence type="ECO:0000313" key="3">
    <source>
        <dbReference type="Proteomes" id="UP001652700"/>
    </source>
</evidence>
<dbReference type="OrthoDB" id="10551745at2759"/>
<organism evidence="4">
    <name type="scientific">Diabrotica virgifera virgifera</name>
    <name type="common">western corn rootworm</name>
    <dbReference type="NCBI Taxonomy" id="50390"/>
    <lineage>
        <taxon>Eukaryota</taxon>
        <taxon>Metazoa</taxon>
        <taxon>Ecdysozoa</taxon>
        <taxon>Arthropoda</taxon>
        <taxon>Hexapoda</taxon>
        <taxon>Insecta</taxon>
        <taxon>Pterygota</taxon>
        <taxon>Neoptera</taxon>
        <taxon>Endopterygota</taxon>
        <taxon>Coleoptera</taxon>
        <taxon>Polyphaga</taxon>
        <taxon>Cucujiformia</taxon>
        <taxon>Chrysomeloidea</taxon>
        <taxon>Chrysomelidae</taxon>
        <taxon>Galerucinae</taxon>
        <taxon>Diabroticina</taxon>
        <taxon>Diabroticites</taxon>
        <taxon>Diabrotica</taxon>
    </lineage>
</organism>
<gene>
    <name evidence="4" type="primary">LOC114342182</name>
</gene>
<evidence type="ECO:0000313" key="4">
    <source>
        <dbReference type="RefSeq" id="XP_028148774.1"/>
    </source>
</evidence>
<protein>
    <submittedName>
        <fullName evidence="4">Uncharacterized protein LOC114342182</fullName>
    </submittedName>
</protein>
<name>A0A6P7GGB6_DIAVI</name>
<feature type="region of interest" description="Disordered" evidence="1">
    <location>
        <begin position="64"/>
        <end position="115"/>
    </location>
</feature>
<proteinExistence type="predicted"/>
<sequence length="115" mass="13396">MAPRKPPVGRPSRGASGVNKIKNDRPFSPGQIAKNRFYNFLKDMKKTVPGVNLNKLETESVRLRNKLGAKSKTPYSTIARRSRRKKIRIGRRRRSRNRSRSRKRSKSHRRSTIKK</sequence>
<reference evidence="4" key="1">
    <citation type="submission" date="2025-04" db="UniProtKB">
        <authorList>
            <consortium name="RefSeq"/>
        </authorList>
    </citation>
    <scope>IDENTIFICATION</scope>
    <source>
        <tissue evidence="4">Whole insect</tissue>
    </source>
</reference>
<accession>A0A6P7GGB6</accession>
<keyword evidence="3" id="KW-1185">Reference proteome</keyword>
<dbReference type="InParanoid" id="A0A6P7GGB6"/>
<reference evidence="2" key="2">
    <citation type="submission" date="2025-05" db="UniProtKB">
        <authorList>
            <consortium name="EnsemblMetazoa"/>
        </authorList>
    </citation>
    <scope>IDENTIFICATION</scope>
</reference>
<feature type="region of interest" description="Disordered" evidence="1">
    <location>
        <begin position="1"/>
        <end position="30"/>
    </location>
</feature>